<accession>A0A427B614</accession>
<dbReference type="AlphaFoldDB" id="A0A427B614"/>
<evidence type="ECO:0000313" key="2">
    <source>
        <dbReference type="EMBL" id="RRT83914.1"/>
    </source>
</evidence>
<comment type="caution">
    <text evidence="2">The sequence shown here is derived from an EMBL/GenBank/DDBJ whole genome shotgun (WGS) entry which is preliminary data.</text>
</comment>
<gene>
    <name evidence="2" type="ORF">B296_00000072</name>
</gene>
<reference evidence="2 3" key="1">
    <citation type="journal article" date="2014" name="Agronomy (Basel)">
        <title>A Draft Genome Sequence for Ensete ventricosum, the Drought-Tolerant Tree Against Hunger.</title>
        <authorList>
            <person name="Harrison J."/>
            <person name="Moore K.A."/>
            <person name="Paszkiewicz K."/>
            <person name="Jones T."/>
            <person name="Grant M."/>
            <person name="Ambacheew D."/>
            <person name="Muzemil S."/>
            <person name="Studholme D.J."/>
        </authorList>
    </citation>
    <scope>NUCLEOTIDE SEQUENCE [LARGE SCALE GENOMIC DNA]</scope>
</reference>
<dbReference type="EMBL" id="AMZH03000411">
    <property type="protein sequence ID" value="RRT83914.1"/>
    <property type="molecule type" value="Genomic_DNA"/>
</dbReference>
<proteinExistence type="predicted"/>
<dbReference type="Proteomes" id="UP000287651">
    <property type="component" value="Unassembled WGS sequence"/>
</dbReference>
<name>A0A427B614_ENSVE</name>
<feature type="compositionally biased region" description="Basic residues" evidence="1">
    <location>
        <begin position="94"/>
        <end position="110"/>
    </location>
</feature>
<sequence length="196" mass="22006">MICRPRAIPSPRAGRNEATIYPNDCDTDENWKAFKDGSISERIGVDTVFQVLELLHWRVAYVLHSTATTATAFLLHLPATATKIDCEEEQTSRWPKRQVKATQRRRHKSGKSTAGWEREKEWNNNKTTKPTIPPCAFVSQAWLFLGGGAHQCDLWSCWVGSTQPRTVSATESSVLTKYCLRLAMVFPVLGFGNPVA</sequence>
<organism evidence="2 3">
    <name type="scientific">Ensete ventricosum</name>
    <name type="common">Abyssinian banana</name>
    <name type="synonym">Musa ensete</name>
    <dbReference type="NCBI Taxonomy" id="4639"/>
    <lineage>
        <taxon>Eukaryota</taxon>
        <taxon>Viridiplantae</taxon>
        <taxon>Streptophyta</taxon>
        <taxon>Embryophyta</taxon>
        <taxon>Tracheophyta</taxon>
        <taxon>Spermatophyta</taxon>
        <taxon>Magnoliopsida</taxon>
        <taxon>Liliopsida</taxon>
        <taxon>Zingiberales</taxon>
        <taxon>Musaceae</taxon>
        <taxon>Ensete</taxon>
    </lineage>
</organism>
<evidence type="ECO:0000313" key="3">
    <source>
        <dbReference type="Proteomes" id="UP000287651"/>
    </source>
</evidence>
<evidence type="ECO:0000256" key="1">
    <source>
        <dbReference type="SAM" id="MobiDB-lite"/>
    </source>
</evidence>
<protein>
    <submittedName>
        <fullName evidence="2">Uncharacterized protein</fullName>
    </submittedName>
</protein>
<feature type="region of interest" description="Disordered" evidence="1">
    <location>
        <begin position="94"/>
        <end position="118"/>
    </location>
</feature>